<keyword evidence="9 12" id="KW-1133">Transmembrane helix</keyword>
<dbReference type="Gene3D" id="3.30.2010.10">
    <property type="entry name" value="Metalloproteases ('zincins'), catalytic domain"/>
    <property type="match status" value="1"/>
</dbReference>
<evidence type="ECO:0000256" key="7">
    <source>
        <dbReference type="ARBA" id="ARBA00022801"/>
    </source>
</evidence>
<comment type="subcellular location">
    <subcellularLocation>
        <location evidence="2">Cell membrane</location>
        <topology evidence="2">Multi-pass membrane protein</topology>
    </subcellularLocation>
</comment>
<evidence type="ECO:0000256" key="12">
    <source>
        <dbReference type="SAM" id="Phobius"/>
    </source>
</evidence>
<evidence type="ECO:0000256" key="2">
    <source>
        <dbReference type="ARBA" id="ARBA00004651"/>
    </source>
</evidence>
<protein>
    <submittedName>
        <fullName evidence="14">M48 family metallopeptidase</fullName>
    </submittedName>
</protein>
<sequence length="615" mass="68339">MSSSQKSPGFVRSLVLPALLLFALPLVGLWFSGHAADSYDADVLEAVKKQLDQDTSLSAADRQEAFAFYSAVPASAACASDDVELTRYRENLGDACSDLKQFQWALLGSWILLAIGLVSTAIALLCGLAAFISRPFQYGGFVVGWHVLRISSALQVLGQGTLLVWLSYWMTALWTNRYYPKLILIMAGIAGLAVFVVVMAIFTRPSSDFEVEAEELPEERAPELWACVRQLCARLKTTPPDHILAGIDTNFFVTEHEVRVGGRTLTGRTLFVSLSLLRTLERSEAEAVLAHEMGHLLGGDTGHSKRLSPTLSRFNHYLQTLHEGGMTMPIFYFMRAYRALFELSLGRSRRASELAADRLAAGVTSGQDISRSLVKVGAYASFRARVEEKLFAEDARHHSVAIAQRVAHGFSEYARSEAVHDDLKGAVTPHPFDSHPPLAARMENVGVHLKPADMTQVLLEPVTSSWVDGIVDAEAIEARLWGVYEERFARAHELALACRYEPATDEERQLVEKHFPPLVFEGKEAGYEVRMDYAQVSCTEWEQPVLFDQVVTPSTAERLFKKYLDLDVIDGSRSTSRRSICLSKLKDPDAVLNAFQNYLGRHRFMKAHRPESKAA</sequence>
<keyword evidence="11 12" id="KW-0472">Membrane</keyword>
<reference evidence="14 15" key="1">
    <citation type="submission" date="2021-02" db="EMBL/GenBank/DDBJ databases">
        <title>De Novo genome assembly of isolated myxobacteria.</title>
        <authorList>
            <person name="Stevens D.C."/>
        </authorList>
    </citation>
    <scope>NUCLEOTIDE SEQUENCE [LARGE SCALE GENOMIC DNA]</scope>
    <source>
        <strain evidence="14 15">ATCC 29039</strain>
    </source>
</reference>
<evidence type="ECO:0000256" key="1">
    <source>
        <dbReference type="ARBA" id="ARBA00001947"/>
    </source>
</evidence>
<feature type="transmembrane region" description="Helical" evidence="12">
    <location>
        <begin position="182"/>
        <end position="202"/>
    </location>
</feature>
<keyword evidence="10" id="KW-0482">Metalloprotease</keyword>
<evidence type="ECO:0000313" key="14">
    <source>
        <dbReference type="EMBL" id="MBN8228370.1"/>
    </source>
</evidence>
<evidence type="ECO:0000256" key="4">
    <source>
        <dbReference type="ARBA" id="ARBA00022670"/>
    </source>
</evidence>
<evidence type="ECO:0000256" key="6">
    <source>
        <dbReference type="ARBA" id="ARBA00022723"/>
    </source>
</evidence>
<feature type="domain" description="Peptidase M48" evidence="13">
    <location>
        <begin position="262"/>
        <end position="445"/>
    </location>
</feature>
<gene>
    <name evidence="14" type="ORF">JYK02_12745</name>
</gene>
<feature type="transmembrane region" description="Helical" evidence="12">
    <location>
        <begin position="153"/>
        <end position="170"/>
    </location>
</feature>
<name>A0ABS3DD72_9BACT</name>
<keyword evidence="5 12" id="KW-0812">Transmembrane</keyword>
<dbReference type="RefSeq" id="WP_207051201.1">
    <property type="nucleotide sequence ID" value="NZ_JAFIMU010000007.1"/>
</dbReference>
<evidence type="ECO:0000256" key="11">
    <source>
        <dbReference type="ARBA" id="ARBA00023136"/>
    </source>
</evidence>
<keyword evidence="3" id="KW-1003">Cell membrane</keyword>
<evidence type="ECO:0000256" key="9">
    <source>
        <dbReference type="ARBA" id="ARBA00022989"/>
    </source>
</evidence>
<evidence type="ECO:0000256" key="8">
    <source>
        <dbReference type="ARBA" id="ARBA00022833"/>
    </source>
</evidence>
<keyword evidence="7" id="KW-0378">Hydrolase</keyword>
<keyword evidence="15" id="KW-1185">Reference proteome</keyword>
<comment type="cofactor">
    <cofactor evidence="1">
        <name>Zn(2+)</name>
        <dbReference type="ChEBI" id="CHEBI:29105"/>
    </cofactor>
</comment>
<keyword evidence="6" id="KW-0479">Metal-binding</keyword>
<evidence type="ECO:0000256" key="3">
    <source>
        <dbReference type="ARBA" id="ARBA00022475"/>
    </source>
</evidence>
<dbReference type="PANTHER" id="PTHR43221:SF1">
    <property type="entry name" value="PROTEASE HTPX"/>
    <property type="match status" value="1"/>
</dbReference>
<evidence type="ECO:0000256" key="5">
    <source>
        <dbReference type="ARBA" id="ARBA00022692"/>
    </source>
</evidence>
<evidence type="ECO:0000313" key="15">
    <source>
        <dbReference type="Proteomes" id="UP000664052"/>
    </source>
</evidence>
<feature type="transmembrane region" description="Helical" evidence="12">
    <location>
        <begin position="107"/>
        <end position="132"/>
    </location>
</feature>
<dbReference type="InterPro" id="IPR050083">
    <property type="entry name" value="HtpX_protease"/>
</dbReference>
<evidence type="ECO:0000259" key="13">
    <source>
        <dbReference type="Pfam" id="PF01435"/>
    </source>
</evidence>
<dbReference type="Pfam" id="PF01435">
    <property type="entry name" value="Peptidase_M48"/>
    <property type="match status" value="1"/>
</dbReference>
<comment type="caution">
    <text evidence="14">The sequence shown here is derived from an EMBL/GenBank/DDBJ whole genome shotgun (WGS) entry which is preliminary data.</text>
</comment>
<evidence type="ECO:0000256" key="10">
    <source>
        <dbReference type="ARBA" id="ARBA00023049"/>
    </source>
</evidence>
<dbReference type="EMBL" id="JAFIMU010000007">
    <property type="protein sequence ID" value="MBN8228370.1"/>
    <property type="molecule type" value="Genomic_DNA"/>
</dbReference>
<organism evidence="14 15">
    <name type="scientific">Corallococcus macrosporus</name>
    <dbReference type="NCBI Taxonomy" id="35"/>
    <lineage>
        <taxon>Bacteria</taxon>
        <taxon>Pseudomonadati</taxon>
        <taxon>Myxococcota</taxon>
        <taxon>Myxococcia</taxon>
        <taxon>Myxococcales</taxon>
        <taxon>Cystobacterineae</taxon>
        <taxon>Myxococcaceae</taxon>
        <taxon>Corallococcus</taxon>
    </lineage>
</organism>
<keyword evidence="8" id="KW-0862">Zinc</keyword>
<dbReference type="InterPro" id="IPR001915">
    <property type="entry name" value="Peptidase_M48"/>
</dbReference>
<dbReference type="PANTHER" id="PTHR43221">
    <property type="entry name" value="PROTEASE HTPX"/>
    <property type="match status" value="1"/>
</dbReference>
<keyword evidence="4" id="KW-0645">Protease</keyword>
<proteinExistence type="predicted"/>
<dbReference type="CDD" id="cd07328">
    <property type="entry name" value="M48_Ste24p_like"/>
    <property type="match status" value="1"/>
</dbReference>
<dbReference type="Proteomes" id="UP000664052">
    <property type="component" value="Unassembled WGS sequence"/>
</dbReference>
<accession>A0ABS3DD72</accession>